<dbReference type="Pfam" id="PF18029">
    <property type="entry name" value="Glyoxalase_6"/>
    <property type="match status" value="1"/>
</dbReference>
<dbReference type="PANTHER" id="PTHR35908:SF1">
    <property type="entry name" value="CONSERVED PROTEIN"/>
    <property type="match status" value="1"/>
</dbReference>
<dbReference type="SUPFAM" id="SSF54593">
    <property type="entry name" value="Glyoxalase/Bleomycin resistance protein/Dihydroxybiphenyl dioxygenase"/>
    <property type="match status" value="1"/>
</dbReference>
<evidence type="ECO:0000313" key="3">
    <source>
        <dbReference type="Proteomes" id="UP001589627"/>
    </source>
</evidence>
<evidence type="ECO:0000259" key="1">
    <source>
        <dbReference type="PROSITE" id="PS51819"/>
    </source>
</evidence>
<dbReference type="InterPro" id="IPR029068">
    <property type="entry name" value="Glyas_Bleomycin-R_OHBP_Dase"/>
</dbReference>
<evidence type="ECO:0000313" key="2">
    <source>
        <dbReference type="EMBL" id="MFB9832516.1"/>
    </source>
</evidence>
<dbReference type="Gene3D" id="3.10.180.10">
    <property type="entry name" value="2,3-Dihydroxybiphenyl 1,2-Dioxygenase, domain 1"/>
    <property type="match status" value="1"/>
</dbReference>
<proteinExistence type="predicted"/>
<protein>
    <submittedName>
        <fullName evidence="2">VOC family protein</fullName>
    </submittedName>
</protein>
<dbReference type="PROSITE" id="PS51819">
    <property type="entry name" value="VOC"/>
    <property type="match status" value="1"/>
</dbReference>
<comment type="caution">
    <text evidence="2">The sequence shown here is derived from an EMBL/GenBank/DDBJ whole genome shotgun (WGS) entry which is preliminary data.</text>
</comment>
<dbReference type="EMBL" id="JBHLZP010000051">
    <property type="protein sequence ID" value="MFB9832516.1"/>
    <property type="molecule type" value="Genomic_DNA"/>
</dbReference>
<dbReference type="Proteomes" id="UP001589627">
    <property type="component" value="Unassembled WGS sequence"/>
</dbReference>
<feature type="domain" description="VOC" evidence="1">
    <location>
        <begin position="6"/>
        <end position="121"/>
    </location>
</feature>
<sequence>MPCVPRLFAVTVDCPDPMSLARFYRSFLGGEPHSTNDDFVALVIDGDVRLDFQRVANPEPARWPDPQAARRVHLDFAVDDLAEAEERLLGLGAVLADVQPGGERFRVLLDPAGHPFCIADRTAASIAEDRT</sequence>
<keyword evidence="3" id="KW-1185">Reference proteome</keyword>
<organism evidence="2 3">
    <name type="scientific">Actinoallomurus acaciae</name>
    <dbReference type="NCBI Taxonomy" id="502577"/>
    <lineage>
        <taxon>Bacteria</taxon>
        <taxon>Bacillati</taxon>
        <taxon>Actinomycetota</taxon>
        <taxon>Actinomycetes</taxon>
        <taxon>Streptosporangiales</taxon>
        <taxon>Thermomonosporaceae</taxon>
        <taxon>Actinoallomurus</taxon>
    </lineage>
</organism>
<reference evidence="2 3" key="1">
    <citation type="submission" date="2024-09" db="EMBL/GenBank/DDBJ databases">
        <authorList>
            <person name="Sun Q."/>
            <person name="Mori K."/>
        </authorList>
    </citation>
    <scope>NUCLEOTIDE SEQUENCE [LARGE SCALE GENOMIC DNA]</scope>
    <source>
        <strain evidence="2 3">TBRC 0563</strain>
    </source>
</reference>
<dbReference type="CDD" id="cd06587">
    <property type="entry name" value="VOC"/>
    <property type="match status" value="1"/>
</dbReference>
<dbReference type="InterPro" id="IPR041581">
    <property type="entry name" value="Glyoxalase_6"/>
</dbReference>
<dbReference type="PANTHER" id="PTHR35908">
    <property type="entry name" value="HYPOTHETICAL FUSION PROTEIN"/>
    <property type="match status" value="1"/>
</dbReference>
<name>A0ABV5YD87_9ACTN</name>
<gene>
    <name evidence="2" type="ORF">ACFFNX_09990</name>
</gene>
<accession>A0ABV5YD87</accession>
<dbReference type="InterPro" id="IPR037523">
    <property type="entry name" value="VOC_core"/>
</dbReference>
<dbReference type="RefSeq" id="WP_378198350.1">
    <property type="nucleotide sequence ID" value="NZ_JBHLZP010000051.1"/>
</dbReference>